<proteinExistence type="predicted"/>
<feature type="compositionally biased region" description="Basic and acidic residues" evidence="1">
    <location>
        <begin position="1"/>
        <end position="18"/>
    </location>
</feature>
<organism evidence="2 3">
    <name type="scientific">Morella rubra</name>
    <name type="common">Chinese bayberry</name>
    <dbReference type="NCBI Taxonomy" id="262757"/>
    <lineage>
        <taxon>Eukaryota</taxon>
        <taxon>Viridiplantae</taxon>
        <taxon>Streptophyta</taxon>
        <taxon>Embryophyta</taxon>
        <taxon>Tracheophyta</taxon>
        <taxon>Spermatophyta</taxon>
        <taxon>Magnoliopsida</taxon>
        <taxon>eudicotyledons</taxon>
        <taxon>Gunneridae</taxon>
        <taxon>Pentapetalae</taxon>
        <taxon>rosids</taxon>
        <taxon>fabids</taxon>
        <taxon>Fagales</taxon>
        <taxon>Myricaceae</taxon>
        <taxon>Morella</taxon>
    </lineage>
</organism>
<dbReference type="Proteomes" id="UP000516437">
    <property type="component" value="Chromosome 3"/>
</dbReference>
<evidence type="ECO:0000313" key="3">
    <source>
        <dbReference type="Proteomes" id="UP000516437"/>
    </source>
</evidence>
<comment type="caution">
    <text evidence="2">The sequence shown here is derived from an EMBL/GenBank/DDBJ whole genome shotgun (WGS) entry which is preliminary data.</text>
</comment>
<feature type="region of interest" description="Disordered" evidence="1">
    <location>
        <begin position="1"/>
        <end position="22"/>
    </location>
</feature>
<gene>
    <name evidence="2" type="ORF">CJ030_MR3G018327</name>
</gene>
<evidence type="ECO:0000256" key="1">
    <source>
        <dbReference type="SAM" id="MobiDB-lite"/>
    </source>
</evidence>
<reference evidence="2 3" key="1">
    <citation type="journal article" date="2019" name="Plant Biotechnol. J.">
        <title>The red bayberry genome and genetic basis of sex determination.</title>
        <authorList>
            <person name="Jia H.M."/>
            <person name="Jia H.J."/>
            <person name="Cai Q.L."/>
            <person name="Wang Y."/>
            <person name="Zhao H.B."/>
            <person name="Yang W.F."/>
            <person name="Wang G.Y."/>
            <person name="Li Y.H."/>
            <person name="Zhan D.L."/>
            <person name="Shen Y.T."/>
            <person name="Niu Q.F."/>
            <person name="Chang L."/>
            <person name="Qiu J."/>
            <person name="Zhao L."/>
            <person name="Xie H.B."/>
            <person name="Fu W.Y."/>
            <person name="Jin J."/>
            <person name="Li X.W."/>
            <person name="Jiao Y."/>
            <person name="Zhou C.C."/>
            <person name="Tu T."/>
            <person name="Chai C.Y."/>
            <person name="Gao J.L."/>
            <person name="Fan L.J."/>
            <person name="van de Weg E."/>
            <person name="Wang J.Y."/>
            <person name="Gao Z.S."/>
        </authorList>
    </citation>
    <scope>NUCLEOTIDE SEQUENCE [LARGE SCALE GENOMIC DNA]</scope>
    <source>
        <tissue evidence="2">Leaves</tissue>
    </source>
</reference>
<sequence length="248" mass="27887">MAGHFVREERKNGSEKGREKSKRKRCTNHAIFQLRHSTRCALAWERILDANVVLSYIELLLWQDSRSAVAGEKSLRSGMVLSSFGFSIDIVSGSSEKQGAKILTQAVIVEHEVSFSNFKEMNFEDRSIGVIMDDQGWIGFLKRTSSVTVDQVQKFYVALLDVVDIDAPIWDIIVRGVSFQLSAYLLMACMELCSAQEHYEGGGHTMRRDLRAFRADARFATVYEQHSGTAADTHETDGHYGVALREDA</sequence>
<accession>A0A6A1W533</accession>
<keyword evidence="3" id="KW-1185">Reference proteome</keyword>
<protein>
    <submittedName>
        <fullName evidence="2">Uncharacterized protein</fullName>
    </submittedName>
</protein>
<evidence type="ECO:0000313" key="2">
    <source>
        <dbReference type="EMBL" id="KAB1220003.1"/>
    </source>
</evidence>
<dbReference type="AlphaFoldDB" id="A0A6A1W533"/>
<dbReference type="EMBL" id="RXIC02000021">
    <property type="protein sequence ID" value="KAB1220003.1"/>
    <property type="molecule type" value="Genomic_DNA"/>
</dbReference>
<name>A0A6A1W533_9ROSI</name>